<dbReference type="GO" id="GO:0060271">
    <property type="term" value="P:cilium assembly"/>
    <property type="evidence" value="ECO:0007669"/>
    <property type="project" value="TreeGrafter"/>
</dbReference>
<dbReference type="WBParaSite" id="EVEC_0000542901-mRNA-1">
    <property type="protein sequence ID" value="EVEC_0000542901-mRNA-1"/>
    <property type="gene ID" value="EVEC_0000542901"/>
</dbReference>
<sequence length="250" mass="29015">LISVNRDRYLPFKGFWKKYGEYSEQPIINFKNRFFVILNGAQEENYRVWSTYTLINQAEAGHLRIPVTEVTALDDNDDGLNDKMEVALMSEVKSQANATRLDIFGSLYLDQLVPLPSQGTFNNFDGNLMNESSTDITHYLQRNIRMRYSLRNFTTHLKRKVVIWSSPSVSSTASSSSEEGTRGFTFYLEVNIPEQRLIYRTGLFELLKWAWIQYLSLFFVLNFIVQKIFAFVIENRILPTAAVDRYLAAK</sequence>
<evidence type="ECO:0000256" key="7">
    <source>
        <dbReference type="ARBA" id="ARBA00023069"/>
    </source>
</evidence>
<evidence type="ECO:0000256" key="3">
    <source>
        <dbReference type="ARBA" id="ARBA00015087"/>
    </source>
</evidence>
<dbReference type="InterPro" id="IPR019306">
    <property type="entry name" value="TMEM231"/>
</dbReference>
<evidence type="ECO:0000256" key="6">
    <source>
        <dbReference type="ARBA" id="ARBA00022989"/>
    </source>
</evidence>
<dbReference type="GO" id="GO:0035869">
    <property type="term" value="C:ciliary transition zone"/>
    <property type="evidence" value="ECO:0007669"/>
    <property type="project" value="TreeGrafter"/>
</dbReference>
<comment type="function">
    <text evidence="11">Transmembrane component of the tectonic-like complex, a complex localized at the transition zone of primary cilia and acting as a barrier that prevents diffusion of transmembrane proteins between the cilia and plasma membranes. Required for ciliogenesis and sonic hedgehog/SHH signaling.</text>
</comment>
<evidence type="ECO:0000256" key="11">
    <source>
        <dbReference type="ARBA" id="ARBA00024803"/>
    </source>
</evidence>
<keyword evidence="7" id="KW-0969">Cilium</keyword>
<evidence type="ECO:0000256" key="9">
    <source>
        <dbReference type="ARBA" id="ARBA00023180"/>
    </source>
</evidence>
<comment type="similarity">
    <text evidence="2">Belongs to the TMEM231 family.</text>
</comment>
<comment type="subcellular location">
    <subcellularLocation>
        <location evidence="1">Cell projection</location>
        <location evidence="1">Cilium membrane</location>
        <topology evidence="1">Multi-pass membrane protein</topology>
    </subcellularLocation>
</comment>
<keyword evidence="9" id="KW-0325">Glycoprotein</keyword>
<keyword evidence="4" id="KW-1003">Cell membrane</keyword>
<dbReference type="PANTHER" id="PTHR14605:SF1">
    <property type="entry name" value="TRANSMEMBRANE PROTEIN 231"/>
    <property type="match status" value="1"/>
</dbReference>
<name>A0A0N4V5D8_ENTVE</name>
<dbReference type="PANTHER" id="PTHR14605">
    <property type="entry name" value="CHST5 PROTEIN"/>
    <property type="match status" value="1"/>
</dbReference>
<evidence type="ECO:0000256" key="8">
    <source>
        <dbReference type="ARBA" id="ARBA00023136"/>
    </source>
</evidence>
<protein>
    <recommendedName>
        <fullName evidence="3">Transmembrane protein 231</fullName>
    </recommendedName>
</protein>
<keyword evidence="8 12" id="KW-0472">Membrane</keyword>
<evidence type="ECO:0000256" key="12">
    <source>
        <dbReference type="SAM" id="Phobius"/>
    </source>
</evidence>
<evidence type="ECO:0000256" key="5">
    <source>
        <dbReference type="ARBA" id="ARBA00022692"/>
    </source>
</evidence>
<accession>A0A0N4V5D8</accession>
<keyword evidence="5 12" id="KW-0812">Transmembrane</keyword>
<dbReference type="AlphaFoldDB" id="A0A0N4V5D8"/>
<evidence type="ECO:0000256" key="4">
    <source>
        <dbReference type="ARBA" id="ARBA00022475"/>
    </source>
</evidence>
<evidence type="ECO:0000256" key="2">
    <source>
        <dbReference type="ARBA" id="ARBA00009082"/>
    </source>
</evidence>
<dbReference type="GO" id="GO:0060170">
    <property type="term" value="C:ciliary membrane"/>
    <property type="evidence" value="ECO:0007669"/>
    <property type="project" value="UniProtKB-SubCell"/>
</dbReference>
<evidence type="ECO:0000256" key="1">
    <source>
        <dbReference type="ARBA" id="ARBA00004272"/>
    </source>
</evidence>
<evidence type="ECO:0000256" key="10">
    <source>
        <dbReference type="ARBA" id="ARBA00023273"/>
    </source>
</evidence>
<proteinExistence type="inferred from homology"/>
<reference evidence="13" key="1">
    <citation type="submission" date="2017-02" db="UniProtKB">
        <authorList>
            <consortium name="WormBaseParasite"/>
        </authorList>
    </citation>
    <scope>IDENTIFICATION</scope>
</reference>
<organism evidence="13">
    <name type="scientific">Enterobius vermicularis</name>
    <name type="common">Human pinworm</name>
    <dbReference type="NCBI Taxonomy" id="51028"/>
    <lineage>
        <taxon>Eukaryota</taxon>
        <taxon>Metazoa</taxon>
        <taxon>Ecdysozoa</taxon>
        <taxon>Nematoda</taxon>
        <taxon>Chromadorea</taxon>
        <taxon>Rhabditida</taxon>
        <taxon>Spirurina</taxon>
        <taxon>Oxyuridomorpha</taxon>
        <taxon>Oxyuroidea</taxon>
        <taxon>Oxyuridae</taxon>
        <taxon>Enterobius</taxon>
    </lineage>
</organism>
<evidence type="ECO:0000313" key="13">
    <source>
        <dbReference type="WBParaSite" id="EVEC_0000542901-mRNA-1"/>
    </source>
</evidence>
<dbReference type="GO" id="GO:0032880">
    <property type="term" value="P:regulation of protein localization"/>
    <property type="evidence" value="ECO:0007669"/>
    <property type="project" value="TreeGrafter"/>
</dbReference>
<keyword evidence="6 12" id="KW-1133">Transmembrane helix</keyword>
<dbReference type="Pfam" id="PF10149">
    <property type="entry name" value="TM231"/>
    <property type="match status" value="1"/>
</dbReference>
<feature type="transmembrane region" description="Helical" evidence="12">
    <location>
        <begin position="206"/>
        <end position="225"/>
    </location>
</feature>
<keyword evidence="10" id="KW-0966">Cell projection</keyword>